<proteinExistence type="predicted"/>
<dbReference type="Proteomes" id="UP000587396">
    <property type="component" value="Unassembled WGS sequence"/>
</dbReference>
<dbReference type="InterPro" id="IPR024499">
    <property type="entry name" value="Mbeg1-like"/>
</dbReference>
<dbReference type="RefSeq" id="WP_185904757.1">
    <property type="nucleotide sequence ID" value="NZ_JACMSE010000003.1"/>
</dbReference>
<comment type="caution">
    <text evidence="1">The sequence shown here is derived from an EMBL/GenBank/DDBJ whole genome shotgun (WGS) entry which is preliminary data.</text>
</comment>
<protein>
    <submittedName>
        <fullName evidence="1">DUF2974 domain-containing protein</fullName>
    </submittedName>
</protein>
<gene>
    <name evidence="1" type="ORF">H7313_05605</name>
</gene>
<accession>A0A842JG84</accession>
<reference evidence="1 2" key="1">
    <citation type="submission" date="2020-08" db="EMBL/GenBank/DDBJ databases">
        <authorList>
            <person name="Liu C."/>
            <person name="Sun Q."/>
        </authorList>
    </citation>
    <scope>NUCLEOTIDE SEQUENCE [LARGE SCALE GENOMIC DNA]</scope>
    <source>
        <strain evidence="1 2">N22</strain>
    </source>
</reference>
<evidence type="ECO:0000313" key="2">
    <source>
        <dbReference type="Proteomes" id="UP000587396"/>
    </source>
</evidence>
<sequence>MDASAPYGGERPRPLASAVARERRTFVELPFGDLDAVVLSEVSRFTLRGLVEPLDGNGCGLRADGRRWTSLSDILRVERIGVLRGGFCPWAARFDRAFALAVGGSPRYGSIAAGLHVDRRSVEGEPAEQFSATTFRLPDGTHFLAFRGTDLSLAGWKEDFDLLFEPSVPGERDALAYLRTVAGIVEGPLRLGGHSKGGTLAEFAAVHAESAVAERLVSTHNLDGPGLRAPGLDARPPADTGRGVRKVVPAASFYGLLFADPAACRAVASGGFALQAHAPCRWRAAGGDLAPARRLSPCTAHVAARLQEWLAGVPLDERRRFVDGAYRVLAASGAESFSELPLSLVRHARDVAHARSALPREDRRLIGRLARSFIRTLAAGTTGGLRASARTVMSDVPGRLPKDDRSPSF</sequence>
<organism evidence="1 2">
    <name type="scientific">Gordonibacter massiliensis</name>
    <name type="common">ex Traore et al. 2017</name>
    <dbReference type="NCBI Taxonomy" id="1841863"/>
    <lineage>
        <taxon>Bacteria</taxon>
        <taxon>Bacillati</taxon>
        <taxon>Actinomycetota</taxon>
        <taxon>Coriobacteriia</taxon>
        <taxon>Eggerthellales</taxon>
        <taxon>Eggerthellaceae</taxon>
        <taxon>Gordonibacter</taxon>
    </lineage>
</organism>
<evidence type="ECO:0000313" key="1">
    <source>
        <dbReference type="EMBL" id="MBC2888825.1"/>
    </source>
</evidence>
<dbReference type="InterPro" id="IPR029058">
    <property type="entry name" value="AB_hydrolase_fold"/>
</dbReference>
<dbReference type="EMBL" id="JACMSE010000003">
    <property type="protein sequence ID" value="MBC2888825.1"/>
    <property type="molecule type" value="Genomic_DNA"/>
</dbReference>
<name>A0A842JG84_9ACTN</name>
<dbReference type="SUPFAM" id="SSF53474">
    <property type="entry name" value="alpha/beta-Hydrolases"/>
    <property type="match status" value="1"/>
</dbReference>
<dbReference type="Pfam" id="PF11187">
    <property type="entry name" value="Mbeg1-like"/>
    <property type="match status" value="1"/>
</dbReference>
<dbReference type="AlphaFoldDB" id="A0A842JG84"/>
<keyword evidence="2" id="KW-1185">Reference proteome</keyword>